<keyword evidence="2" id="KW-1185">Reference proteome</keyword>
<reference evidence="1" key="1">
    <citation type="submission" date="2020-08" db="EMBL/GenBank/DDBJ databases">
        <title>Genome sequencing and assembly of the red palm weevil Rhynchophorus ferrugineus.</title>
        <authorList>
            <person name="Dias G.B."/>
            <person name="Bergman C.M."/>
            <person name="Manee M."/>
        </authorList>
    </citation>
    <scope>NUCLEOTIDE SEQUENCE</scope>
    <source>
        <strain evidence="1">AA-2017</strain>
        <tissue evidence="1">Whole larva</tissue>
    </source>
</reference>
<organism evidence="1 2">
    <name type="scientific">Rhynchophorus ferrugineus</name>
    <name type="common">Red palm weevil</name>
    <name type="synonym">Curculio ferrugineus</name>
    <dbReference type="NCBI Taxonomy" id="354439"/>
    <lineage>
        <taxon>Eukaryota</taxon>
        <taxon>Metazoa</taxon>
        <taxon>Ecdysozoa</taxon>
        <taxon>Arthropoda</taxon>
        <taxon>Hexapoda</taxon>
        <taxon>Insecta</taxon>
        <taxon>Pterygota</taxon>
        <taxon>Neoptera</taxon>
        <taxon>Endopterygota</taxon>
        <taxon>Coleoptera</taxon>
        <taxon>Polyphaga</taxon>
        <taxon>Cucujiformia</taxon>
        <taxon>Curculionidae</taxon>
        <taxon>Dryophthorinae</taxon>
        <taxon>Rhynchophorus</taxon>
    </lineage>
</organism>
<protein>
    <submittedName>
        <fullName evidence="1">Uncharacterized protein</fullName>
    </submittedName>
</protein>
<evidence type="ECO:0000313" key="1">
    <source>
        <dbReference type="EMBL" id="KAF7287731.1"/>
    </source>
</evidence>
<dbReference type="EMBL" id="JAACXV010000003">
    <property type="protein sequence ID" value="KAF7287731.1"/>
    <property type="molecule type" value="Genomic_DNA"/>
</dbReference>
<evidence type="ECO:0000313" key="2">
    <source>
        <dbReference type="Proteomes" id="UP000625711"/>
    </source>
</evidence>
<name>A0A834MM24_RHYFE</name>
<dbReference type="Proteomes" id="UP000625711">
    <property type="component" value="Unassembled WGS sequence"/>
</dbReference>
<gene>
    <name evidence="1" type="ORF">GWI33_003369</name>
</gene>
<sequence>MWVVQVRLRSVIVVRSQQEYNERLEGPNINVRSTTVQLVRKKLDIDSSTGVVGRWSHQRGSKWSGAQ</sequence>
<proteinExistence type="predicted"/>
<comment type="caution">
    <text evidence="1">The sequence shown here is derived from an EMBL/GenBank/DDBJ whole genome shotgun (WGS) entry which is preliminary data.</text>
</comment>
<dbReference type="AlphaFoldDB" id="A0A834MM24"/>
<accession>A0A834MM24</accession>